<accession>A0A336MUI5</accession>
<gene>
    <name evidence="1" type="primary">CSON004236</name>
</gene>
<protein>
    <submittedName>
        <fullName evidence="1">CSON004236 protein</fullName>
    </submittedName>
</protein>
<dbReference type="AlphaFoldDB" id="A0A336MUI5"/>
<dbReference type="EMBL" id="UFQT01001823">
    <property type="protein sequence ID" value="SSX31907.1"/>
    <property type="molecule type" value="Genomic_DNA"/>
</dbReference>
<organism evidence="1">
    <name type="scientific">Culicoides sonorensis</name>
    <name type="common">Biting midge</name>
    <dbReference type="NCBI Taxonomy" id="179676"/>
    <lineage>
        <taxon>Eukaryota</taxon>
        <taxon>Metazoa</taxon>
        <taxon>Ecdysozoa</taxon>
        <taxon>Arthropoda</taxon>
        <taxon>Hexapoda</taxon>
        <taxon>Insecta</taxon>
        <taxon>Pterygota</taxon>
        <taxon>Neoptera</taxon>
        <taxon>Endopterygota</taxon>
        <taxon>Diptera</taxon>
        <taxon>Nematocera</taxon>
        <taxon>Chironomoidea</taxon>
        <taxon>Ceratopogonidae</taxon>
        <taxon>Ceratopogoninae</taxon>
        <taxon>Culicoides</taxon>
        <taxon>Monoculicoides</taxon>
    </lineage>
</organism>
<evidence type="ECO:0000313" key="1">
    <source>
        <dbReference type="EMBL" id="SSX31907.1"/>
    </source>
</evidence>
<dbReference type="VEuPathDB" id="VectorBase:CSON004236"/>
<reference evidence="1" key="1">
    <citation type="submission" date="2018-07" db="EMBL/GenBank/DDBJ databases">
        <authorList>
            <person name="Quirk P.G."/>
            <person name="Krulwich T.A."/>
        </authorList>
    </citation>
    <scope>NUCLEOTIDE SEQUENCE</scope>
</reference>
<sequence>MNTTDTDLSSSTTSATVLLEKTMQMMGLDGDSSNDGNISMDNLYPALIQCFTVIICGLS</sequence>
<name>A0A336MUI5_CULSO</name>
<proteinExistence type="predicted"/>